<feature type="domain" description="KOW" evidence="15">
    <location>
        <begin position="237"/>
        <end position="264"/>
    </location>
</feature>
<dbReference type="GeneID" id="105359432"/>
<dbReference type="CDD" id="cd06085">
    <property type="entry name" value="KOW_Spt5_5"/>
    <property type="match status" value="1"/>
</dbReference>
<dbReference type="CDD" id="cd06083">
    <property type="entry name" value="KOW_Spt5_3"/>
    <property type="match status" value="1"/>
</dbReference>
<dbReference type="Pfam" id="PF23290">
    <property type="entry name" value="KOW5_SPT5"/>
    <property type="match status" value="1"/>
</dbReference>
<dbReference type="InterPro" id="IPR039385">
    <property type="entry name" value="NGN_Euk"/>
</dbReference>
<organism evidence="16 17">
    <name type="scientific">Ceratosolen solmsi marchali</name>
    <dbReference type="NCBI Taxonomy" id="326594"/>
    <lineage>
        <taxon>Eukaryota</taxon>
        <taxon>Metazoa</taxon>
        <taxon>Ecdysozoa</taxon>
        <taxon>Arthropoda</taxon>
        <taxon>Hexapoda</taxon>
        <taxon>Insecta</taxon>
        <taxon>Pterygota</taxon>
        <taxon>Neoptera</taxon>
        <taxon>Endopterygota</taxon>
        <taxon>Hymenoptera</taxon>
        <taxon>Apocrita</taxon>
        <taxon>Proctotrupomorpha</taxon>
        <taxon>Chalcidoidea</taxon>
        <taxon>Agaonidae</taxon>
        <taxon>Agaoninae</taxon>
        <taxon>Ceratosolen</taxon>
    </lineage>
</organism>
<feature type="region of interest" description="Disordered" evidence="13">
    <location>
        <begin position="814"/>
        <end position="842"/>
    </location>
</feature>
<dbReference type="CDD" id="cd06084">
    <property type="entry name" value="KOW_Spt5_4"/>
    <property type="match status" value="1"/>
</dbReference>
<keyword evidence="7" id="KW-0677">Repeat</keyword>
<dbReference type="GO" id="GO:0006368">
    <property type="term" value="P:transcription elongation by RNA polymerase II"/>
    <property type="evidence" value="ECO:0007669"/>
    <property type="project" value="TreeGrafter"/>
</dbReference>
<dbReference type="FunFam" id="3.30.70.940:FF:000005">
    <property type="entry name" value="Transcription elongation factor SPT5"/>
    <property type="match status" value="1"/>
</dbReference>
<dbReference type="Pfam" id="PF23284">
    <property type="entry name" value="KOW2_Spt5"/>
    <property type="match status" value="1"/>
</dbReference>
<evidence type="ECO:0000256" key="3">
    <source>
        <dbReference type="ARBA" id="ARBA00020181"/>
    </source>
</evidence>
<dbReference type="Proteomes" id="UP000695007">
    <property type="component" value="Unplaced"/>
</dbReference>
<sequence length="891" mass="100723">MFVLKYTILKSLYKETIYYSSTDEEYQQNNKKKKKSKKIGSDFILQEAEVDDDVDDEEEWEEGVQEIGIIEKQIDEVGPTAREIEGRRRVSDLWNLQKQDEIEKYLKNKYSNGTAISYHFGDGVEQMNDEITQQNLLPDIKDPNLWLIKCKIGEENSTILLLMRKFLTYQYTDNPLVIKSAIIPKGIKGFIYIEAFKQVHVKAAIENICSLKMGFWQQMMVPIKEMTDVFRVRNQVNLRSNQWVRIKRGIYKDDIAQIDYVDIGQNKVHLKLLPRIDYSKLRGPLRLTTDNNERQKRKKSIRPLAKPFDAEAIRAIGGEVTSNGDYLIFEGNYYTHKGYLYKNFKINGIITESVKPTIEEIEKFEESPENINIELSDPPITGFVSRKEDLLITHNFYTGDNVEVCRGELMHLQGKILSIDGNTIMILPNHKELTDPIDFMAYELKKYFSIGNHVKVVGGEYIGDTGLIVRIKNDRIILFSDISMHELEVLSDNLQLCPDMATGVDSFGKFQWGDLVQLEPQTVGVIIQLQRADFQVLSMHGKLVDVKPGSLIKYRENKHTIALDMFQESITRKDIVKVVDGPHSGRDGEIKHLYRSFAFLHSKIYIETGGIFVCKTRHLQLVGGNKSVPIGFNTPVYASPSYSEKSKNATRLNNFGPVRDKKLIGTTIKITGGPYKGNIGFVKDATESTVRVELHSPCHTISVDRSHIITTESNVGKSSTHNYTPTYCPGARTPMYGSKEDSKASLQGSQTPMYDNGARTPYYGSVTPSQDELRLSGISGAWDPSVLNTPARSIEYNDTTTDEDSVPEFSPMYQDSQSIGPLYDPEETYDHGEASPSPVSSIILSPNPNYTVTVCSSETGFLSPQMDYTPSSPTESNKSVASGDTKISYYG</sequence>
<evidence type="ECO:0000256" key="7">
    <source>
        <dbReference type="ARBA" id="ARBA00022737"/>
    </source>
</evidence>
<dbReference type="Pfam" id="PF12815">
    <property type="entry name" value="CTD"/>
    <property type="match status" value="1"/>
</dbReference>
<evidence type="ECO:0000256" key="1">
    <source>
        <dbReference type="ARBA" id="ARBA00004123"/>
    </source>
</evidence>
<dbReference type="InterPro" id="IPR017071">
    <property type="entry name" value="TF_Spt5_eukaryote"/>
</dbReference>
<dbReference type="Pfam" id="PF23291">
    <property type="entry name" value="KOW4_SPT5"/>
    <property type="match status" value="1"/>
</dbReference>
<dbReference type="Pfam" id="PF11942">
    <property type="entry name" value="Spt5_N"/>
    <property type="match status" value="1"/>
</dbReference>
<feature type="region of interest" description="Disordered" evidence="13">
    <location>
        <begin position="732"/>
        <end position="756"/>
    </location>
</feature>
<dbReference type="GO" id="GO:0032044">
    <property type="term" value="C:DSIF complex"/>
    <property type="evidence" value="ECO:0007669"/>
    <property type="project" value="TreeGrafter"/>
</dbReference>
<feature type="domain" description="KOW" evidence="15">
    <location>
        <begin position="661"/>
        <end position="688"/>
    </location>
</feature>
<dbReference type="Pfam" id="PF23037">
    <property type="entry name" value="KOWx_SPT5"/>
    <property type="match status" value="1"/>
</dbReference>
<evidence type="ECO:0000256" key="8">
    <source>
        <dbReference type="ARBA" id="ARBA00023015"/>
    </source>
</evidence>
<gene>
    <name evidence="17" type="primary">LOC105359432</name>
</gene>
<feature type="domain" description="KOW" evidence="15">
    <location>
        <begin position="395"/>
        <end position="422"/>
    </location>
</feature>
<dbReference type="CDD" id="cd09888">
    <property type="entry name" value="NGN_Euk"/>
    <property type="match status" value="1"/>
</dbReference>
<dbReference type="GO" id="GO:0006357">
    <property type="term" value="P:regulation of transcription by RNA polymerase II"/>
    <property type="evidence" value="ECO:0007669"/>
    <property type="project" value="InterPro"/>
</dbReference>
<keyword evidence="16" id="KW-1185">Reference proteome</keyword>
<feature type="compositionally biased region" description="Polar residues" evidence="13">
    <location>
        <begin position="744"/>
        <end position="753"/>
    </location>
</feature>
<dbReference type="InterPro" id="IPR039659">
    <property type="entry name" value="SPT5"/>
</dbReference>
<evidence type="ECO:0000256" key="13">
    <source>
        <dbReference type="SAM" id="MobiDB-lite"/>
    </source>
</evidence>
<dbReference type="PANTHER" id="PTHR11125">
    <property type="entry name" value="SUPPRESSOR OF TY 5"/>
    <property type="match status" value="1"/>
</dbReference>
<dbReference type="KEGG" id="csol:105359432"/>
<dbReference type="Pfam" id="PF23042">
    <property type="entry name" value="KOW1_SPT5"/>
    <property type="match status" value="1"/>
</dbReference>
<feature type="domain" description="KOW" evidence="15">
    <location>
        <begin position="569"/>
        <end position="596"/>
    </location>
</feature>
<feature type="domain" description="KOW" evidence="15">
    <location>
        <begin position="447"/>
        <end position="474"/>
    </location>
</feature>
<comment type="similarity">
    <text evidence="2">Belongs to the SPT5 family.</text>
</comment>
<evidence type="ECO:0000256" key="10">
    <source>
        <dbReference type="ARBA" id="ARBA00023163"/>
    </source>
</evidence>
<dbReference type="InterPro" id="IPR041977">
    <property type="entry name" value="KOW_Spt5_4"/>
</dbReference>
<keyword evidence="9" id="KW-0010">Activator</keyword>
<keyword evidence="11" id="KW-0539">Nucleus</keyword>
<protein>
    <recommendedName>
        <fullName evidence="3">Transcription elongation factor SPT5</fullName>
    </recommendedName>
    <alternativeName>
        <fullName evidence="12">DRB sensitivity-inducing factor large subunit</fullName>
    </alternativeName>
    <alternativeName>
        <fullName evidence="4">Transcription elongation factor spt5</fullName>
    </alternativeName>
</protein>
<dbReference type="InterPro" id="IPR014722">
    <property type="entry name" value="Rib_uL2_dom2"/>
</dbReference>
<feature type="domain" description="NusG-like N-terminal" evidence="14">
    <location>
        <begin position="142"/>
        <end position="233"/>
    </location>
</feature>
<reference evidence="17" key="1">
    <citation type="submission" date="2025-08" db="UniProtKB">
        <authorList>
            <consortium name="RefSeq"/>
        </authorList>
    </citation>
    <scope>IDENTIFICATION</scope>
</reference>
<evidence type="ECO:0000259" key="14">
    <source>
        <dbReference type="SMART" id="SM00738"/>
    </source>
</evidence>
<evidence type="ECO:0000256" key="6">
    <source>
        <dbReference type="ARBA" id="ARBA00022553"/>
    </source>
</evidence>
<dbReference type="Gene3D" id="3.30.70.940">
    <property type="entry name" value="NusG, N-terminal domain"/>
    <property type="match status" value="1"/>
</dbReference>
<comment type="subcellular location">
    <subcellularLocation>
        <location evidence="1">Nucleus</location>
    </subcellularLocation>
</comment>
<keyword evidence="8" id="KW-0805">Transcription regulation</keyword>
<dbReference type="CDD" id="cd06082">
    <property type="entry name" value="KOW_Spt5_2"/>
    <property type="match status" value="1"/>
</dbReference>
<keyword evidence="5" id="KW-0678">Repressor</keyword>
<evidence type="ECO:0000256" key="12">
    <source>
        <dbReference type="ARBA" id="ARBA00029645"/>
    </source>
</evidence>
<dbReference type="SMART" id="SM00738">
    <property type="entry name" value="NGN"/>
    <property type="match status" value="1"/>
</dbReference>
<dbReference type="InterPro" id="IPR041976">
    <property type="entry name" value="KOW_Spt5_3"/>
</dbReference>
<dbReference type="InterPro" id="IPR041973">
    <property type="entry name" value="KOW_Spt5_1"/>
</dbReference>
<dbReference type="InterPro" id="IPR006645">
    <property type="entry name" value="NGN-like_dom"/>
</dbReference>
<accession>A0AAJ6VKW9</accession>
<dbReference type="InterPro" id="IPR008991">
    <property type="entry name" value="Translation_prot_SH3-like_sf"/>
</dbReference>
<evidence type="ECO:0000256" key="11">
    <source>
        <dbReference type="ARBA" id="ARBA00023242"/>
    </source>
</evidence>
<dbReference type="RefSeq" id="XP_011494346.1">
    <property type="nucleotide sequence ID" value="XM_011496044.1"/>
</dbReference>
<evidence type="ECO:0000313" key="16">
    <source>
        <dbReference type="Proteomes" id="UP000695007"/>
    </source>
</evidence>
<dbReference type="PANTHER" id="PTHR11125:SF7">
    <property type="entry name" value="TRANSCRIPTION ELONGATION FACTOR SPT5"/>
    <property type="match status" value="1"/>
</dbReference>
<evidence type="ECO:0000259" key="15">
    <source>
        <dbReference type="SMART" id="SM00739"/>
    </source>
</evidence>
<feature type="compositionally biased region" description="Polar residues" evidence="13">
    <location>
        <begin position="861"/>
        <end position="882"/>
    </location>
</feature>
<dbReference type="SUPFAM" id="SSF50104">
    <property type="entry name" value="Translation proteins SH3-like domain"/>
    <property type="match status" value="1"/>
</dbReference>
<keyword evidence="6" id="KW-0597">Phosphoprotein</keyword>
<dbReference type="AlphaFoldDB" id="A0AAJ6VKW9"/>
<dbReference type="InterPro" id="IPR057936">
    <property type="entry name" value="KOWx_Spt5"/>
</dbReference>
<evidence type="ECO:0000256" key="5">
    <source>
        <dbReference type="ARBA" id="ARBA00022491"/>
    </source>
</evidence>
<dbReference type="Gene3D" id="2.30.30.30">
    <property type="match status" value="3"/>
</dbReference>
<dbReference type="InterPro" id="IPR022581">
    <property type="entry name" value="Spt5_N"/>
</dbReference>
<dbReference type="Pfam" id="PF03439">
    <property type="entry name" value="Spt5-NGN"/>
    <property type="match status" value="1"/>
</dbReference>
<dbReference type="SMART" id="SM00739">
    <property type="entry name" value="KOW"/>
    <property type="match status" value="5"/>
</dbReference>
<evidence type="ECO:0000256" key="9">
    <source>
        <dbReference type="ARBA" id="ARBA00023159"/>
    </source>
</evidence>
<keyword evidence="10" id="KW-0804">Transcription</keyword>
<dbReference type="InterPro" id="IPR036735">
    <property type="entry name" value="NGN_dom_sf"/>
</dbReference>
<dbReference type="GO" id="GO:0032784">
    <property type="term" value="P:regulation of DNA-templated transcription elongation"/>
    <property type="evidence" value="ECO:0007669"/>
    <property type="project" value="InterPro"/>
</dbReference>
<dbReference type="CDD" id="cd06081">
    <property type="entry name" value="KOW_Spt5_1"/>
    <property type="match status" value="1"/>
</dbReference>
<dbReference type="FunFam" id="2.30.30.30:FF:000013">
    <property type="entry name" value="Transcription elongation factor SPT5"/>
    <property type="match status" value="1"/>
</dbReference>
<name>A0AAJ6VKW9_9HYME</name>
<dbReference type="InterPro" id="IPR005824">
    <property type="entry name" value="KOW"/>
</dbReference>
<feature type="region of interest" description="Disordered" evidence="13">
    <location>
        <begin position="861"/>
        <end position="891"/>
    </location>
</feature>
<dbReference type="PIRSF" id="PIRSF036945">
    <property type="entry name" value="Spt5"/>
    <property type="match status" value="1"/>
</dbReference>
<dbReference type="InterPro" id="IPR041975">
    <property type="entry name" value="KOW_Spt5_2"/>
</dbReference>
<evidence type="ECO:0000256" key="2">
    <source>
        <dbReference type="ARBA" id="ARBA00006956"/>
    </source>
</evidence>
<proteinExistence type="inferred from homology"/>
<dbReference type="InterPro" id="IPR005100">
    <property type="entry name" value="NGN-domain"/>
</dbReference>
<dbReference type="GO" id="GO:0003729">
    <property type="term" value="F:mRNA binding"/>
    <property type="evidence" value="ECO:0007669"/>
    <property type="project" value="TreeGrafter"/>
</dbReference>
<dbReference type="InterPro" id="IPR041978">
    <property type="entry name" value="KOW_Spt5_5"/>
</dbReference>
<evidence type="ECO:0000313" key="17">
    <source>
        <dbReference type="RefSeq" id="XP_011494346.1"/>
    </source>
</evidence>
<evidence type="ECO:0000256" key="4">
    <source>
        <dbReference type="ARBA" id="ARBA00021370"/>
    </source>
</evidence>